<accession>F9W4M6</accession>
<dbReference type="GO" id="GO:0005886">
    <property type="term" value="C:plasma membrane"/>
    <property type="evidence" value="ECO:0007669"/>
    <property type="project" value="UniProtKB-SubCell"/>
</dbReference>
<feature type="compositionally biased region" description="Polar residues" evidence="9">
    <location>
        <begin position="318"/>
        <end position="332"/>
    </location>
</feature>
<feature type="region of interest" description="Disordered" evidence="9">
    <location>
        <begin position="88"/>
        <end position="111"/>
    </location>
</feature>
<sequence length="350" mass="39190">MRMRVWMVVCMEVMVTMGVYGNEKNHNGDEHDRLCKVLSAAVTALQTNSLSNTLKEALYITIFGNKSGGSLDALKGSLPVDYNDEKGKSRANVCGQPPNVGSRDHQQPRWPGHSAPHDLVCLCTPGNDGWPFGESIPGKKKLCGREKSALEIAEGNKGWSSSGNGEEGKKQMQETWNTIAKKCLGGDAGGNDLKEALHDFLRNLHKQSFDKYQERYRLGEDKEDPYPCSGNKKICVMYYNTTEANYPMPWWTELQMAIKNDDELQPKKKREEEINKQENSQKQRQTQKQDQTQLPHTHRTAALQSAQQGSQEAEPDNTENNPNPIATLEETSGTLIIPPSSWLFNALLLI</sequence>
<comment type="function">
    <text evidence="1">VSG forms a coat on the surface of the parasite. The trypanosome evades the immune response of the host by expressing a series of antigenically distinct VSGs from an estimated 1000 VSG genes.</text>
</comment>
<organism evidence="12 13">
    <name type="scientific">Trypanosoma congolense (strain IL3000)</name>
    <dbReference type="NCBI Taxonomy" id="1068625"/>
    <lineage>
        <taxon>Eukaryota</taxon>
        <taxon>Discoba</taxon>
        <taxon>Euglenozoa</taxon>
        <taxon>Kinetoplastea</taxon>
        <taxon>Metakinetoplastina</taxon>
        <taxon>Trypanosomatida</taxon>
        <taxon>Trypanosomatidae</taxon>
        <taxon>Trypanosoma</taxon>
        <taxon>Nannomonas</taxon>
    </lineage>
</organism>
<feature type="compositionally biased region" description="Low complexity" evidence="9">
    <location>
        <begin position="282"/>
        <end position="293"/>
    </location>
</feature>
<dbReference type="GO" id="GO:0098552">
    <property type="term" value="C:side of membrane"/>
    <property type="evidence" value="ECO:0007669"/>
    <property type="project" value="UniProtKB-KW"/>
</dbReference>
<evidence type="ECO:0000256" key="6">
    <source>
        <dbReference type="ARBA" id="ARBA00023136"/>
    </source>
</evidence>
<keyword evidence="3" id="KW-1003">Cell membrane</keyword>
<keyword evidence="13" id="KW-1185">Reference proteome</keyword>
<dbReference type="AlphaFoldDB" id="F9W4M6"/>
<reference evidence="13" key="1">
    <citation type="submission" date="2011-07" db="EMBL/GenBank/DDBJ databases">
        <title>Divergent evolution of antigenic variation in African trypanosomes.</title>
        <authorList>
            <person name="Jackson A.P."/>
            <person name="Berry A."/>
            <person name="Allison H.C."/>
            <person name="Burton P."/>
            <person name="Anderson J."/>
            <person name="Aslett M."/>
            <person name="Brown R."/>
            <person name="Corton N."/>
            <person name="Harris D."/>
            <person name="Hauser H."/>
            <person name="Gamble J."/>
            <person name="Gilderthorp R."/>
            <person name="McQuillan J."/>
            <person name="Quail M.A."/>
            <person name="Sanders M."/>
            <person name="Van Tonder A."/>
            <person name="Ginger M.L."/>
            <person name="Donelson J.E."/>
            <person name="Field M.C."/>
            <person name="Barry J.D."/>
            <person name="Berriman M."/>
            <person name="Hertz-Fowler C."/>
        </authorList>
    </citation>
    <scope>NUCLEOTIDE SEQUENCE [LARGE SCALE GENOMIC DNA]</scope>
    <source>
        <strain evidence="13">IL3000</strain>
    </source>
</reference>
<evidence type="ECO:0000256" key="5">
    <source>
        <dbReference type="ARBA" id="ARBA00022729"/>
    </source>
</evidence>
<proteinExistence type="predicted"/>
<keyword evidence="7" id="KW-0325">Glycoprotein</keyword>
<comment type="subcellular location">
    <subcellularLocation>
        <location evidence="2">Cell membrane</location>
        <topology evidence="2">Lipid-anchor</topology>
        <topology evidence="2">GPI-anchor</topology>
    </subcellularLocation>
</comment>
<evidence type="ECO:0000256" key="7">
    <source>
        <dbReference type="ARBA" id="ARBA00023180"/>
    </source>
</evidence>
<feature type="domain" description="Trypanosome variant surface glycoprotein B-type N-terminal" evidence="11">
    <location>
        <begin position="40"/>
        <end position="277"/>
    </location>
</feature>
<gene>
    <name evidence="12" type="ORF">TCIL3000_0_30340</name>
</gene>
<evidence type="ECO:0000256" key="2">
    <source>
        <dbReference type="ARBA" id="ARBA00004609"/>
    </source>
</evidence>
<reference evidence="12 13" key="2">
    <citation type="journal article" date="2012" name="Proc. Natl. Acad. Sci. U.S.A.">
        <title>Antigenic diversity is generated by distinct evolutionary mechanisms in African trypanosome species.</title>
        <authorList>
            <person name="Jackson A.P."/>
            <person name="Berry A."/>
            <person name="Aslett M."/>
            <person name="Allison H.C."/>
            <person name="Burton P."/>
            <person name="Vavrova-Anderson J."/>
            <person name="Brown R."/>
            <person name="Browne H."/>
            <person name="Corton N."/>
            <person name="Hauser H."/>
            <person name="Gamble J."/>
            <person name="Gilderthorp R."/>
            <person name="Marcello L."/>
            <person name="McQuillan J."/>
            <person name="Otto T.D."/>
            <person name="Quail M.A."/>
            <person name="Sanders M.J."/>
            <person name="van Tonder A."/>
            <person name="Ginger M.L."/>
            <person name="Field M.C."/>
            <person name="Barry J.D."/>
            <person name="Hertz-Fowler C."/>
            <person name="Berriman M."/>
        </authorList>
    </citation>
    <scope>NUCLEOTIDE SEQUENCE [LARGE SCALE GENOMIC DNA]</scope>
    <source>
        <strain evidence="12 13">IL3000</strain>
    </source>
</reference>
<dbReference type="InterPro" id="IPR025932">
    <property type="entry name" value="Trypano_VSG_B_N_dom"/>
</dbReference>
<evidence type="ECO:0000256" key="8">
    <source>
        <dbReference type="ARBA" id="ARBA00023288"/>
    </source>
</evidence>
<keyword evidence="5 10" id="KW-0732">Signal</keyword>
<evidence type="ECO:0000256" key="4">
    <source>
        <dbReference type="ARBA" id="ARBA00022622"/>
    </source>
</evidence>
<dbReference type="Pfam" id="PF13206">
    <property type="entry name" value="VSG_B"/>
    <property type="match status" value="1"/>
</dbReference>
<evidence type="ECO:0000256" key="9">
    <source>
        <dbReference type="SAM" id="MobiDB-lite"/>
    </source>
</evidence>
<evidence type="ECO:0000256" key="10">
    <source>
        <dbReference type="SAM" id="SignalP"/>
    </source>
</evidence>
<keyword evidence="6" id="KW-0472">Membrane</keyword>
<evidence type="ECO:0000256" key="3">
    <source>
        <dbReference type="ARBA" id="ARBA00022475"/>
    </source>
</evidence>
<evidence type="ECO:0000313" key="13">
    <source>
        <dbReference type="Proteomes" id="UP000000702"/>
    </source>
</evidence>
<protein>
    <submittedName>
        <fullName evidence="12">Variant surface glycoprotein</fullName>
    </submittedName>
</protein>
<dbReference type="Proteomes" id="UP000000702">
    <property type="component" value="Unassembled WGS sequence"/>
</dbReference>
<name>F9W4M6_TRYCI</name>
<evidence type="ECO:0000313" key="12">
    <source>
        <dbReference type="EMBL" id="CCD12120.1"/>
    </source>
</evidence>
<feature type="chain" id="PRO_5003388662" evidence="10">
    <location>
        <begin position="22"/>
        <end position="350"/>
    </location>
</feature>
<dbReference type="EMBL" id="CAEQ01000579">
    <property type="protein sequence ID" value="CCD12120.1"/>
    <property type="molecule type" value="Genomic_DNA"/>
</dbReference>
<feature type="compositionally biased region" description="Polar residues" evidence="9">
    <location>
        <begin position="302"/>
        <end position="311"/>
    </location>
</feature>
<comment type="caution">
    <text evidence="12">The sequence shown here is derived from an EMBL/GenBank/DDBJ whole genome shotgun (WGS) entry which is preliminary data.</text>
</comment>
<feature type="region of interest" description="Disordered" evidence="9">
    <location>
        <begin position="263"/>
        <end position="332"/>
    </location>
</feature>
<keyword evidence="4" id="KW-0336">GPI-anchor</keyword>
<evidence type="ECO:0000256" key="1">
    <source>
        <dbReference type="ARBA" id="ARBA00002523"/>
    </source>
</evidence>
<feature type="signal peptide" evidence="10">
    <location>
        <begin position="1"/>
        <end position="21"/>
    </location>
</feature>
<feature type="compositionally biased region" description="Basic and acidic residues" evidence="9">
    <location>
        <begin position="263"/>
        <end position="281"/>
    </location>
</feature>
<evidence type="ECO:0000259" key="11">
    <source>
        <dbReference type="Pfam" id="PF13206"/>
    </source>
</evidence>
<dbReference type="VEuPathDB" id="TriTrypDB:TcIL3000_0_30340"/>
<keyword evidence="8" id="KW-0449">Lipoprotein</keyword>